<dbReference type="SUPFAM" id="SSF48452">
    <property type="entry name" value="TPR-like"/>
    <property type="match status" value="1"/>
</dbReference>
<dbReference type="Gene3D" id="1.25.40.390">
    <property type="match status" value="1"/>
</dbReference>
<evidence type="ECO:0000256" key="1">
    <source>
        <dbReference type="ARBA" id="ARBA00004442"/>
    </source>
</evidence>
<feature type="signal peptide" evidence="6">
    <location>
        <begin position="1"/>
        <end position="20"/>
    </location>
</feature>
<proteinExistence type="inferred from homology"/>
<feature type="domain" description="SusD-like N-terminal" evidence="8">
    <location>
        <begin position="106"/>
        <end position="203"/>
    </location>
</feature>
<dbReference type="PROSITE" id="PS51257">
    <property type="entry name" value="PROKAR_LIPOPROTEIN"/>
    <property type="match status" value="1"/>
</dbReference>
<reference evidence="9 10" key="1">
    <citation type="submission" date="2018-02" db="EMBL/GenBank/DDBJ databases">
        <title>Sphingobacterium KA21.</title>
        <authorList>
            <person name="Vasarhelyi B.M."/>
            <person name="Deshmukh S."/>
            <person name="Balint B."/>
            <person name="Kukolya J."/>
        </authorList>
    </citation>
    <scope>NUCLEOTIDE SEQUENCE [LARGE SCALE GENOMIC DNA]</scope>
    <source>
        <strain evidence="9 10">Ka21</strain>
    </source>
</reference>
<comment type="subcellular location">
    <subcellularLocation>
        <location evidence="1">Cell outer membrane</location>
    </subcellularLocation>
</comment>
<dbReference type="RefSeq" id="WP_231389967.1">
    <property type="nucleotide sequence ID" value="NZ_MU158689.1"/>
</dbReference>
<organism evidence="9 10">
    <name type="scientific">Sphingobacterium pedocola</name>
    <dbReference type="NCBI Taxonomy" id="2082722"/>
    <lineage>
        <taxon>Bacteria</taxon>
        <taxon>Pseudomonadati</taxon>
        <taxon>Bacteroidota</taxon>
        <taxon>Sphingobacteriia</taxon>
        <taxon>Sphingobacteriales</taxon>
        <taxon>Sphingobacteriaceae</taxon>
        <taxon>Sphingobacterium</taxon>
    </lineage>
</organism>
<evidence type="ECO:0000313" key="9">
    <source>
        <dbReference type="EMBL" id="MBE8722480.1"/>
    </source>
</evidence>
<dbReference type="Pfam" id="PF14322">
    <property type="entry name" value="SusD-like_3"/>
    <property type="match status" value="1"/>
</dbReference>
<evidence type="ECO:0000256" key="3">
    <source>
        <dbReference type="ARBA" id="ARBA00022729"/>
    </source>
</evidence>
<feature type="chain" id="PRO_5047170790" evidence="6">
    <location>
        <begin position="21"/>
        <end position="579"/>
    </location>
</feature>
<comment type="similarity">
    <text evidence="2">Belongs to the SusD family.</text>
</comment>
<keyword evidence="4" id="KW-0472">Membrane</keyword>
<sequence>MKNKISYIMLYLGGCLFFLASCDLNKTPLATLSPDTYFSNEKELELYSNKFYPDILLTGPNIYSDNADAIIISPLNDAVSGQRMIPATGSGWSWDALRRVNYLLQNSHQTDDVTVRNQYNALAKFFRAYFYFEKLKRFGEVPWFNTVIESTDELLFKPRDSRSLIIDSIVRDLDYAIEHLPANKQVYRVNKWAALALKSRATLFEGTFRKYHSVADADNYLRLCVEASERLMDEGGYTLYRTGSTPYRDLFATTNITSQEVILARDYQESLNLLHNVQNYTNSSTTGRPGLSKTMVNSYLTSSGGRFTDLPNYQLKEFVEETQNRDPRLAQTIRTPGYTRINSTVRVAPNLSYSTTGYHLIKYTMGTAADPFDKSETDIPVFRIAEIYLNLAEAKAELDELTQADLDKSINLLRARVNMPGLNMLNANANPDPYLGSAETGYTNVSGTNKGVILEIRRERAVELAMEGHRYYDVMRWKAGKLFEKPMLGMYFAGLGNYDLDNNGSIDLCLYQGTRPSSPASLFLEVGTDIELTEGNKGNIIVHRNINRVFDENKDYLYPIPSEEINLSNDILVQNPNWK</sequence>
<evidence type="ECO:0000256" key="6">
    <source>
        <dbReference type="SAM" id="SignalP"/>
    </source>
</evidence>
<evidence type="ECO:0000256" key="2">
    <source>
        <dbReference type="ARBA" id="ARBA00006275"/>
    </source>
</evidence>
<gene>
    <name evidence="9" type="ORF">C4F40_17270</name>
</gene>
<evidence type="ECO:0000259" key="7">
    <source>
        <dbReference type="Pfam" id="PF07980"/>
    </source>
</evidence>
<protein>
    <submittedName>
        <fullName evidence="9">RagB/SusD family nutrient uptake outer membrane protein</fullName>
    </submittedName>
</protein>
<keyword evidence="10" id="KW-1185">Reference proteome</keyword>
<dbReference type="InterPro" id="IPR012944">
    <property type="entry name" value="SusD_RagB_dom"/>
</dbReference>
<dbReference type="InterPro" id="IPR011990">
    <property type="entry name" value="TPR-like_helical_dom_sf"/>
</dbReference>
<keyword evidence="5" id="KW-0998">Cell outer membrane</keyword>
<feature type="domain" description="RagB/SusD" evidence="7">
    <location>
        <begin position="279"/>
        <end position="578"/>
    </location>
</feature>
<evidence type="ECO:0000256" key="5">
    <source>
        <dbReference type="ARBA" id="ARBA00023237"/>
    </source>
</evidence>
<comment type="caution">
    <text evidence="9">The sequence shown here is derived from an EMBL/GenBank/DDBJ whole genome shotgun (WGS) entry which is preliminary data.</text>
</comment>
<keyword evidence="3 6" id="KW-0732">Signal</keyword>
<evidence type="ECO:0000313" key="10">
    <source>
        <dbReference type="Proteomes" id="UP000618319"/>
    </source>
</evidence>
<dbReference type="Proteomes" id="UP000618319">
    <property type="component" value="Unassembled WGS sequence"/>
</dbReference>
<name>A0ABR9TAW7_9SPHI</name>
<dbReference type="Pfam" id="PF07980">
    <property type="entry name" value="SusD_RagB"/>
    <property type="match status" value="1"/>
</dbReference>
<dbReference type="InterPro" id="IPR033985">
    <property type="entry name" value="SusD-like_N"/>
</dbReference>
<evidence type="ECO:0000256" key="4">
    <source>
        <dbReference type="ARBA" id="ARBA00023136"/>
    </source>
</evidence>
<accession>A0ABR9TAW7</accession>
<evidence type="ECO:0000259" key="8">
    <source>
        <dbReference type="Pfam" id="PF14322"/>
    </source>
</evidence>
<dbReference type="EMBL" id="PSKQ01000024">
    <property type="protein sequence ID" value="MBE8722480.1"/>
    <property type="molecule type" value="Genomic_DNA"/>
</dbReference>